<gene>
    <name evidence="1" type="ORF">ruthe_02965</name>
</gene>
<comment type="caution">
    <text evidence="1">The sequence shown here is derived from an EMBL/GenBank/DDBJ whole genome shotgun (WGS) entry which is preliminary data.</text>
</comment>
<proteinExistence type="predicted"/>
<protein>
    <submittedName>
        <fullName evidence="1">Uncharacterized protein</fullName>
    </submittedName>
</protein>
<evidence type="ECO:0000313" key="2">
    <source>
        <dbReference type="Proteomes" id="UP000015346"/>
    </source>
</evidence>
<sequence>MTSTIPDLLDLDLSDLSEEEWLARLDALGEEHGFFERMGREHAALFIDAGKKLLVAFETMEAARSAPSSAPLGFDHVTRNGWSLLAPVLAGGDLVPRSGGLGHLRPADR</sequence>
<dbReference type="AlphaFoldDB" id="S9SAQ1"/>
<reference evidence="1 2" key="1">
    <citation type="journal article" date="2013" name="Stand. Genomic Sci.">
        <title>Genome sequence of the reddish-pigmented Rubellimicrobium thermophilum type strain (DSM 16684(T)), a member of the Roseobacter clade.</title>
        <authorList>
            <person name="Fiebig A."/>
            <person name="Riedel T."/>
            <person name="Gronow S."/>
            <person name="Petersen J."/>
            <person name="Klenk H.P."/>
            <person name="Goker M."/>
        </authorList>
    </citation>
    <scope>NUCLEOTIDE SEQUENCE [LARGE SCALE GENOMIC DNA]</scope>
    <source>
        <strain evidence="1 2">DSM 16684</strain>
    </source>
</reference>
<keyword evidence="2" id="KW-1185">Reference proteome</keyword>
<evidence type="ECO:0000313" key="1">
    <source>
        <dbReference type="EMBL" id="EPX83339.1"/>
    </source>
</evidence>
<dbReference type="Proteomes" id="UP000015346">
    <property type="component" value="Unassembled WGS sequence"/>
</dbReference>
<name>S9SAQ1_9RHOB</name>
<dbReference type="STRING" id="1123069.ruthe_02965"/>
<dbReference type="HOGENOM" id="CLU_2182004_0_0_5"/>
<organism evidence="1 2">
    <name type="scientific">Rubellimicrobium thermophilum DSM 16684</name>
    <dbReference type="NCBI Taxonomy" id="1123069"/>
    <lineage>
        <taxon>Bacteria</taxon>
        <taxon>Pseudomonadati</taxon>
        <taxon>Pseudomonadota</taxon>
        <taxon>Alphaproteobacteria</taxon>
        <taxon>Rhodobacterales</taxon>
        <taxon>Roseobacteraceae</taxon>
        <taxon>Rubellimicrobium</taxon>
    </lineage>
</organism>
<dbReference type="RefSeq" id="WP_021099028.1">
    <property type="nucleotide sequence ID" value="NZ_KE557324.1"/>
</dbReference>
<accession>S9SAQ1</accession>
<dbReference type="EMBL" id="AOLV01000033">
    <property type="protein sequence ID" value="EPX83339.1"/>
    <property type="molecule type" value="Genomic_DNA"/>
</dbReference>